<dbReference type="RefSeq" id="WP_092211175.1">
    <property type="nucleotide sequence ID" value="NZ_FMUX01000009.1"/>
</dbReference>
<dbReference type="EMBL" id="FMUX01000009">
    <property type="protein sequence ID" value="SCY44679.1"/>
    <property type="molecule type" value="Genomic_DNA"/>
</dbReference>
<dbReference type="Pfam" id="PF10145">
    <property type="entry name" value="PhageMin_Tail"/>
    <property type="match status" value="1"/>
</dbReference>
<evidence type="ECO:0000313" key="4">
    <source>
        <dbReference type="Proteomes" id="UP000198870"/>
    </source>
</evidence>
<proteinExistence type="predicted"/>
<protein>
    <submittedName>
        <fullName evidence="3">Phage-related minor tail protein</fullName>
    </submittedName>
</protein>
<evidence type="ECO:0000313" key="3">
    <source>
        <dbReference type="EMBL" id="SCY44679.1"/>
    </source>
</evidence>
<evidence type="ECO:0000256" key="1">
    <source>
        <dbReference type="SAM" id="Coils"/>
    </source>
</evidence>
<keyword evidence="1" id="KW-0175">Coiled coil</keyword>
<keyword evidence="4" id="KW-1185">Reference proteome</keyword>
<sequence length="868" mass="92287">MADLTRTVAVLFNAENNVSKEIDKISDDLDAAGKGMQDFGEPFVNATKQVMALNAAIAGIAIAGVKASSDIETQTKRMTASLGLPAEEAEKFAGIAKEVYSAGFGEELVDTFDAVTLAQKRFGDNAEVDVGKVVKQAMKISSVFGVDIDQSMAAAKTLMENFGLSSEEAFGFVAKGFQEGLDNAGDFTETINEYSTQFANGEMSAAEFFSVIKTGFSEGMLGTDKAADAFKEFRVRIQDGSKLTAESLASIGIDNEALQENLNSGKVTVADAFNLVIQKLNETTDASTVMQAGVGLIGTQFEDLGTDAVLSIDTTIVKLEDFKKSLLAVDPESFEVKMVSAWRTVSSSFGDLEMWEAAKEKISNLFTDIAEVAPEALNNVDFSGLMGSVNELWGALGDVLANNDFDLTTLEGLENAIQFVVDSFQSVVDVTEGIVTTFSPIVGIIVDVVEEFNGLSSETKTGLGYILGIGTAIGAIGGGVSAVSGVVKSFGVLSSVAIGLPGKIAPAISSVKGLSAAFYASPAAMVVAAGAIGVYTGNILRDLFPVLDEAAYKIIEFSDKLFNWTGTQAPEMDIDTAKALAKIAETERAIAKLDKEIAESDRQLEILAKIEADPFSGEDFAEQIGPVSLQAQIDHEELTAELAESGVLVLATDVDPTGAIEAVEVVMEQVGEKADGSPIMMVVDADASKASEKLKEIDEAVPTEKQIEIQLQGDIDERLAIIKGEFELMQSEVEWQAKLDIAEAEASAKVMEAAFASINVGIESTGGLIASLFESMGDGASQLDQWDIERQIEKENELRKQSFDLQKKLTESQIEYNEAKTKALQDGDVSLTVHAEGLTPALEMIFHEILKMAQLEANAEGVEMILGG</sequence>
<name>A0A1G5FZW3_9BACT</name>
<dbReference type="STRING" id="419481.SAMN05216233_109108"/>
<dbReference type="AlphaFoldDB" id="A0A1G5FZW3"/>
<feature type="domain" description="Phage tail tape measure protein" evidence="2">
    <location>
        <begin position="129"/>
        <end position="295"/>
    </location>
</feature>
<gene>
    <name evidence="3" type="ORF">SAMN05216233_109108</name>
</gene>
<reference evidence="3 4" key="1">
    <citation type="submission" date="2016-10" db="EMBL/GenBank/DDBJ databases">
        <authorList>
            <person name="de Groot N.N."/>
        </authorList>
    </citation>
    <scope>NUCLEOTIDE SEQUENCE [LARGE SCALE GENOMIC DNA]</scope>
    <source>
        <strain evidence="3 4">AA1</strain>
    </source>
</reference>
<accession>A0A1G5FZW3</accession>
<dbReference type="Proteomes" id="UP000198870">
    <property type="component" value="Unassembled WGS sequence"/>
</dbReference>
<dbReference type="OrthoDB" id="5409128at2"/>
<dbReference type="InterPro" id="IPR010090">
    <property type="entry name" value="Phage_tape_meas"/>
</dbReference>
<organism evidence="3 4">
    <name type="scientific">Desulfoluna spongiiphila</name>
    <dbReference type="NCBI Taxonomy" id="419481"/>
    <lineage>
        <taxon>Bacteria</taxon>
        <taxon>Pseudomonadati</taxon>
        <taxon>Thermodesulfobacteriota</taxon>
        <taxon>Desulfobacteria</taxon>
        <taxon>Desulfobacterales</taxon>
        <taxon>Desulfolunaceae</taxon>
        <taxon>Desulfoluna</taxon>
    </lineage>
</organism>
<evidence type="ECO:0000259" key="2">
    <source>
        <dbReference type="Pfam" id="PF10145"/>
    </source>
</evidence>
<feature type="coiled-coil region" evidence="1">
    <location>
        <begin position="576"/>
        <end position="610"/>
    </location>
</feature>